<evidence type="ECO:0000256" key="2">
    <source>
        <dbReference type="ARBA" id="ARBA00022475"/>
    </source>
</evidence>
<evidence type="ECO:0000256" key="1">
    <source>
        <dbReference type="ARBA" id="ARBA00004651"/>
    </source>
</evidence>
<sequence>MSTSRAPGRPRPTALVRDGVRSALAQPVATLTTAVVVAVVCLVVLATTGQSAAGERAVMATIDSTGTRLVTAADAKGDAGVAADGVAALARIDGVTWAFGTGSATDVRNADATARDVVPLRALYGSLPADVGTVSGRAPAEGEAVVGVDAARALGLVDGVGVLTDGVRSWEVVGVVDAAGPLASLRETALVATDPAGHEVRYVYAMARDVATVPALARLLPDVLPARSPGGVVVEEPTGAIALRDVVAGQLGAASRRLMTTVLAVGLVIVCATVFGAVSARRRDFGRRRALGATRSAIVVLVLVQTAVAASLGVAFGAAAGAATVVVLAGELPSASFLVGVAVLALAVCVVGAVPPAVVAARRDPVRILRVP</sequence>
<feature type="domain" description="ABC3 transporter permease C-terminal" evidence="8">
    <location>
        <begin position="259"/>
        <end position="364"/>
    </location>
</feature>
<evidence type="ECO:0000313" key="9">
    <source>
        <dbReference type="EMBL" id="XCH30337.1"/>
    </source>
</evidence>
<name>A0AAU8G0Y3_9MICO</name>
<dbReference type="GO" id="GO:0005886">
    <property type="term" value="C:plasma membrane"/>
    <property type="evidence" value="ECO:0007669"/>
    <property type="project" value="UniProtKB-SubCell"/>
</dbReference>
<evidence type="ECO:0000256" key="3">
    <source>
        <dbReference type="ARBA" id="ARBA00022692"/>
    </source>
</evidence>
<keyword evidence="3 7" id="KW-0812">Transmembrane</keyword>
<protein>
    <submittedName>
        <fullName evidence="9">FtsX-like permease family protein</fullName>
    </submittedName>
</protein>
<dbReference type="InterPro" id="IPR050250">
    <property type="entry name" value="Macrolide_Exporter_MacB"/>
</dbReference>
<comment type="similarity">
    <text evidence="6">Belongs to the ABC-4 integral membrane protein family.</text>
</comment>
<accession>A0AAU8G0Y3</accession>
<organism evidence="9">
    <name type="scientific">Cellulosimicrobium sp. ES-005</name>
    <dbReference type="NCBI Taxonomy" id="3163031"/>
    <lineage>
        <taxon>Bacteria</taxon>
        <taxon>Bacillati</taxon>
        <taxon>Actinomycetota</taxon>
        <taxon>Actinomycetes</taxon>
        <taxon>Micrococcales</taxon>
        <taxon>Promicromonosporaceae</taxon>
        <taxon>Cellulosimicrobium</taxon>
    </lineage>
</organism>
<dbReference type="RefSeq" id="WP_353708287.1">
    <property type="nucleotide sequence ID" value="NZ_CP159290.1"/>
</dbReference>
<proteinExistence type="inferred from homology"/>
<evidence type="ECO:0000256" key="4">
    <source>
        <dbReference type="ARBA" id="ARBA00022989"/>
    </source>
</evidence>
<comment type="subcellular location">
    <subcellularLocation>
        <location evidence="1">Cell membrane</location>
        <topology evidence="1">Multi-pass membrane protein</topology>
    </subcellularLocation>
</comment>
<dbReference type="PANTHER" id="PTHR30572:SF4">
    <property type="entry name" value="ABC TRANSPORTER PERMEASE YTRF"/>
    <property type="match status" value="1"/>
</dbReference>
<keyword evidence="5 7" id="KW-0472">Membrane</keyword>
<reference evidence="9" key="1">
    <citation type="submission" date="2024-06" db="EMBL/GenBank/DDBJ databases">
        <title>Complete genome sequence of the cellulolytic actinobacterium, Cellulosimicrobium ES-005.</title>
        <authorList>
            <person name="Matthews C.T."/>
            <person name="Underwood K.D."/>
            <person name="Ghanchi K.M."/>
            <person name="Fields S.D."/>
            <person name="Gardner S.G."/>
        </authorList>
    </citation>
    <scope>NUCLEOTIDE SEQUENCE</scope>
    <source>
        <strain evidence="9">ES-005</strain>
    </source>
</reference>
<feature type="transmembrane region" description="Helical" evidence="7">
    <location>
        <begin position="258"/>
        <end position="278"/>
    </location>
</feature>
<dbReference type="InterPro" id="IPR003838">
    <property type="entry name" value="ABC3_permease_C"/>
</dbReference>
<dbReference type="AlphaFoldDB" id="A0AAU8G0Y3"/>
<evidence type="ECO:0000259" key="8">
    <source>
        <dbReference type="Pfam" id="PF02687"/>
    </source>
</evidence>
<keyword evidence="2" id="KW-1003">Cell membrane</keyword>
<keyword evidence="4 7" id="KW-1133">Transmembrane helix</keyword>
<evidence type="ECO:0000256" key="5">
    <source>
        <dbReference type="ARBA" id="ARBA00023136"/>
    </source>
</evidence>
<dbReference type="Pfam" id="PF02687">
    <property type="entry name" value="FtsX"/>
    <property type="match status" value="1"/>
</dbReference>
<feature type="transmembrane region" description="Helical" evidence="7">
    <location>
        <begin position="335"/>
        <end position="360"/>
    </location>
</feature>
<gene>
    <name evidence="9" type="ORF">ABRQ22_01155</name>
</gene>
<dbReference type="EMBL" id="CP159290">
    <property type="protein sequence ID" value="XCH30337.1"/>
    <property type="molecule type" value="Genomic_DNA"/>
</dbReference>
<feature type="transmembrane region" description="Helical" evidence="7">
    <location>
        <begin position="298"/>
        <end position="329"/>
    </location>
</feature>
<dbReference type="PANTHER" id="PTHR30572">
    <property type="entry name" value="MEMBRANE COMPONENT OF TRANSPORTER-RELATED"/>
    <property type="match status" value="1"/>
</dbReference>
<evidence type="ECO:0000256" key="7">
    <source>
        <dbReference type="SAM" id="Phobius"/>
    </source>
</evidence>
<evidence type="ECO:0000256" key="6">
    <source>
        <dbReference type="ARBA" id="ARBA00038076"/>
    </source>
</evidence>
<dbReference type="GO" id="GO:0022857">
    <property type="term" value="F:transmembrane transporter activity"/>
    <property type="evidence" value="ECO:0007669"/>
    <property type="project" value="TreeGrafter"/>
</dbReference>